<comment type="caution">
    <text evidence="2">The sequence shown here is derived from an EMBL/GenBank/DDBJ whole genome shotgun (WGS) entry which is preliminary data.</text>
</comment>
<feature type="region of interest" description="Disordered" evidence="1">
    <location>
        <begin position="103"/>
        <end position="127"/>
    </location>
</feature>
<sequence>MAREIMQILAPCQQATEAPRTKDGCPQMEDQTDAFPATPPEESFRGVLAKMYPYNPRAWSLQEGSRARHDSSGRVYGKQSNADTHYASYQKAANADTHYTSYQKADTHCTSHQKADTHCSSHQKADTHCNSLQKADTHCASHQKPQATSQ</sequence>
<evidence type="ECO:0000313" key="2">
    <source>
        <dbReference type="EMBL" id="KAK2107062.1"/>
    </source>
</evidence>
<feature type="compositionally biased region" description="Basic and acidic residues" evidence="1">
    <location>
        <begin position="105"/>
        <end position="127"/>
    </location>
</feature>
<evidence type="ECO:0000256" key="1">
    <source>
        <dbReference type="SAM" id="MobiDB-lite"/>
    </source>
</evidence>
<feature type="region of interest" description="Disordered" evidence="1">
    <location>
        <begin position="15"/>
        <end position="41"/>
    </location>
</feature>
<protein>
    <submittedName>
        <fullName evidence="2">Uncharacterized protein</fullName>
    </submittedName>
</protein>
<proteinExistence type="predicted"/>
<gene>
    <name evidence="2" type="ORF">P7K49_016576</name>
</gene>
<dbReference type="EMBL" id="JASSZA010000007">
    <property type="protein sequence ID" value="KAK2107062.1"/>
    <property type="molecule type" value="Genomic_DNA"/>
</dbReference>
<reference evidence="2 3" key="1">
    <citation type="submission" date="2023-05" db="EMBL/GenBank/DDBJ databases">
        <title>B98-5 Cell Line De Novo Hybrid Assembly: An Optical Mapping Approach.</title>
        <authorList>
            <person name="Kananen K."/>
            <person name="Auerbach J.A."/>
            <person name="Kautto E."/>
            <person name="Blachly J.S."/>
        </authorList>
    </citation>
    <scope>NUCLEOTIDE SEQUENCE [LARGE SCALE GENOMIC DNA]</scope>
    <source>
        <strain evidence="2">B95-8</strain>
        <tissue evidence="2">Cell line</tissue>
    </source>
</reference>
<dbReference type="Proteomes" id="UP001266305">
    <property type="component" value="Unassembled WGS sequence"/>
</dbReference>
<evidence type="ECO:0000313" key="3">
    <source>
        <dbReference type="Proteomes" id="UP001266305"/>
    </source>
</evidence>
<feature type="region of interest" description="Disordered" evidence="1">
    <location>
        <begin position="61"/>
        <end position="82"/>
    </location>
</feature>
<accession>A0ABQ9VFE0</accession>
<keyword evidence="3" id="KW-1185">Reference proteome</keyword>
<organism evidence="2 3">
    <name type="scientific">Saguinus oedipus</name>
    <name type="common">Cotton-top tamarin</name>
    <name type="synonym">Oedipomidas oedipus</name>
    <dbReference type="NCBI Taxonomy" id="9490"/>
    <lineage>
        <taxon>Eukaryota</taxon>
        <taxon>Metazoa</taxon>
        <taxon>Chordata</taxon>
        <taxon>Craniata</taxon>
        <taxon>Vertebrata</taxon>
        <taxon>Euteleostomi</taxon>
        <taxon>Mammalia</taxon>
        <taxon>Eutheria</taxon>
        <taxon>Euarchontoglires</taxon>
        <taxon>Primates</taxon>
        <taxon>Haplorrhini</taxon>
        <taxon>Platyrrhini</taxon>
        <taxon>Cebidae</taxon>
        <taxon>Callitrichinae</taxon>
        <taxon>Saguinus</taxon>
    </lineage>
</organism>
<name>A0ABQ9VFE0_SAGOE</name>